<dbReference type="InterPro" id="IPR017850">
    <property type="entry name" value="Alkaline_phosphatase_core_sf"/>
</dbReference>
<evidence type="ECO:0000313" key="6">
    <source>
        <dbReference type="Proteomes" id="UP001597079"/>
    </source>
</evidence>
<reference evidence="6" key="1">
    <citation type="journal article" date="2019" name="Int. J. Syst. Evol. Microbiol.">
        <title>The Global Catalogue of Microorganisms (GCM) 10K type strain sequencing project: providing services to taxonomists for standard genome sequencing and annotation.</title>
        <authorList>
            <consortium name="The Broad Institute Genomics Platform"/>
            <consortium name="The Broad Institute Genome Sequencing Center for Infectious Disease"/>
            <person name="Wu L."/>
            <person name="Ma J."/>
        </authorList>
    </citation>
    <scope>NUCLEOTIDE SEQUENCE [LARGE SCALE GENOMIC DNA]</scope>
    <source>
        <strain evidence="6">CGMCC 1.12286</strain>
    </source>
</reference>
<dbReference type="PANTHER" id="PTHR45953:SF1">
    <property type="entry name" value="IDURONATE 2-SULFATASE"/>
    <property type="match status" value="1"/>
</dbReference>
<sequence>MTTSRPNFLFFFPDELRAESLGCYGHPVAQTPNLDEFARQGVQFEQCHVQNTVCSPSRCSLMTGLYPHVSGHRTLWHLLRPHEPSLFGYLKEAGYQIKWFGKNHLYADEALKDLLGDDAYRSPDEMKREMMGDFRKTNPYAEDDPRFYSFLMEPERGDQGLTETQIHVQRAIDFLQSEEAKEAPFVLFLPTLLPHAPYVAPEPFYSMYTPDALPPLKPVVHQDKPSYHELIRAYRHLDALSDDTLKQIQAVYLGMTSHVDAAFGELIQGLEANGFSDNTTVIVSSDHGDYAGDYGLVEKWPNGMEDCLTRVPLLIRSPGCQAGHVVREQVELFDIMATMLDLVGVEARHDHFAQSLVPQLRGASGDRDRAVFADGGYDLRERHCFEGDPVRDAWFANNRQSIYWPKARQQQEHPASVCRTTMMRTLDYKLIRRTNDISELYDLTVDPLELRNVYQDDRYEKIRADLERRLLDWFLHTSDTVPRDSDAGVFVSR</sequence>
<evidence type="ECO:0000259" key="4">
    <source>
        <dbReference type="Pfam" id="PF16347"/>
    </source>
</evidence>
<dbReference type="SUPFAM" id="SSF53649">
    <property type="entry name" value="Alkaline phosphatase-like"/>
    <property type="match status" value="1"/>
</dbReference>
<keyword evidence="6" id="KW-1185">Reference proteome</keyword>
<evidence type="ECO:0000259" key="3">
    <source>
        <dbReference type="Pfam" id="PF00884"/>
    </source>
</evidence>
<dbReference type="CDD" id="cd16150">
    <property type="entry name" value="sulfatase_like"/>
    <property type="match status" value="1"/>
</dbReference>
<gene>
    <name evidence="5" type="ORF">ACFSB2_04575</name>
</gene>
<evidence type="ECO:0000313" key="5">
    <source>
        <dbReference type="EMBL" id="MFD1673984.1"/>
    </source>
</evidence>
<keyword evidence="2" id="KW-0378">Hydrolase</keyword>
<accession>A0ABW4JD40</accession>
<evidence type="ECO:0000256" key="2">
    <source>
        <dbReference type="ARBA" id="ARBA00022801"/>
    </source>
</evidence>
<feature type="domain" description="Sulfatase N-terminal" evidence="3">
    <location>
        <begin position="6"/>
        <end position="345"/>
    </location>
</feature>
<evidence type="ECO:0000256" key="1">
    <source>
        <dbReference type="ARBA" id="ARBA00022723"/>
    </source>
</evidence>
<dbReference type="Pfam" id="PF16347">
    <property type="entry name" value="SGSH_C"/>
    <property type="match status" value="1"/>
</dbReference>
<dbReference type="Proteomes" id="UP001597079">
    <property type="component" value="Unassembled WGS sequence"/>
</dbReference>
<organism evidence="5 6">
    <name type="scientific">Alicyclobacillus fodiniaquatilis</name>
    <dbReference type="NCBI Taxonomy" id="1661150"/>
    <lineage>
        <taxon>Bacteria</taxon>
        <taxon>Bacillati</taxon>
        <taxon>Bacillota</taxon>
        <taxon>Bacilli</taxon>
        <taxon>Bacillales</taxon>
        <taxon>Alicyclobacillaceae</taxon>
        <taxon>Alicyclobacillus</taxon>
    </lineage>
</organism>
<keyword evidence="1" id="KW-0479">Metal-binding</keyword>
<name>A0ABW4JD40_9BACL</name>
<dbReference type="EMBL" id="JBHUCX010000014">
    <property type="protein sequence ID" value="MFD1673984.1"/>
    <property type="molecule type" value="Genomic_DNA"/>
</dbReference>
<dbReference type="PANTHER" id="PTHR45953">
    <property type="entry name" value="IDURONATE 2-SULFATASE"/>
    <property type="match status" value="1"/>
</dbReference>
<dbReference type="Gene3D" id="3.40.720.10">
    <property type="entry name" value="Alkaline Phosphatase, subunit A"/>
    <property type="match status" value="1"/>
</dbReference>
<dbReference type="RefSeq" id="WP_377941638.1">
    <property type="nucleotide sequence ID" value="NZ_JBHUCX010000014.1"/>
</dbReference>
<proteinExistence type="predicted"/>
<feature type="domain" description="N-sulphoglucosamine sulphohydrolase C-terminal" evidence="4">
    <location>
        <begin position="399"/>
        <end position="471"/>
    </location>
</feature>
<dbReference type="InterPro" id="IPR032506">
    <property type="entry name" value="SGSH_C"/>
</dbReference>
<protein>
    <submittedName>
        <fullName evidence="5">Sulfatase-like hydrolase/transferase</fullName>
    </submittedName>
</protein>
<dbReference type="Pfam" id="PF00884">
    <property type="entry name" value="Sulfatase"/>
    <property type="match status" value="1"/>
</dbReference>
<comment type="caution">
    <text evidence="5">The sequence shown here is derived from an EMBL/GenBank/DDBJ whole genome shotgun (WGS) entry which is preliminary data.</text>
</comment>
<dbReference type="InterPro" id="IPR000917">
    <property type="entry name" value="Sulfatase_N"/>
</dbReference>